<comment type="caution">
    <text evidence="8">The sequence shown here is derived from an EMBL/GenBank/DDBJ whole genome shotgun (WGS) entry which is preliminary data.</text>
</comment>
<comment type="catalytic activity">
    <reaction evidence="1 7">
        <text>2-C-methyl-D-erythritol 4-phosphate + CTP + H(+) = 4-CDP-2-C-methyl-D-erythritol + diphosphate</text>
        <dbReference type="Rhea" id="RHEA:13429"/>
        <dbReference type="ChEBI" id="CHEBI:15378"/>
        <dbReference type="ChEBI" id="CHEBI:33019"/>
        <dbReference type="ChEBI" id="CHEBI:37563"/>
        <dbReference type="ChEBI" id="CHEBI:57823"/>
        <dbReference type="ChEBI" id="CHEBI:58262"/>
        <dbReference type="EC" id="2.7.7.60"/>
    </reaction>
</comment>
<evidence type="ECO:0000256" key="5">
    <source>
        <dbReference type="ARBA" id="ARBA00022695"/>
    </source>
</evidence>
<dbReference type="InterPro" id="IPR029044">
    <property type="entry name" value="Nucleotide-diphossugar_trans"/>
</dbReference>
<name>A0AAE3G5D8_9GAMM</name>
<evidence type="ECO:0000256" key="4">
    <source>
        <dbReference type="ARBA" id="ARBA00022679"/>
    </source>
</evidence>
<dbReference type="AlphaFoldDB" id="A0AAE3G5D8"/>
<evidence type="ECO:0000256" key="1">
    <source>
        <dbReference type="ARBA" id="ARBA00001282"/>
    </source>
</evidence>
<dbReference type="Pfam" id="PF01128">
    <property type="entry name" value="IspD"/>
    <property type="match status" value="1"/>
</dbReference>
<dbReference type="FunFam" id="3.90.550.10:FF:000003">
    <property type="entry name" value="2-C-methyl-D-erythritol 4-phosphate cytidylyltransferase"/>
    <property type="match status" value="1"/>
</dbReference>
<gene>
    <name evidence="7" type="primary">ispD</name>
    <name evidence="8" type="ORF">J2T57_003330</name>
</gene>
<feature type="site" description="Positions MEP for the nucleophilic attack" evidence="7">
    <location>
        <position position="216"/>
    </location>
</feature>
<keyword evidence="5 7" id="KW-0548">Nucleotidyltransferase</keyword>
<dbReference type="PANTHER" id="PTHR32125">
    <property type="entry name" value="2-C-METHYL-D-ERYTHRITOL 4-PHOSPHATE CYTIDYLYLTRANSFERASE, CHLOROPLASTIC"/>
    <property type="match status" value="1"/>
</dbReference>
<dbReference type="SUPFAM" id="SSF53448">
    <property type="entry name" value="Nucleotide-diphospho-sugar transferases"/>
    <property type="match status" value="1"/>
</dbReference>
<comment type="function">
    <text evidence="7">Catalyzes the formation of 4-diphosphocytidyl-2-C-methyl-D-erythritol from CTP and 2-C-methyl-D-erythritol 4-phosphate (MEP).</text>
</comment>
<dbReference type="InterPro" id="IPR034683">
    <property type="entry name" value="IspD/TarI"/>
</dbReference>
<dbReference type="GO" id="GO:0019288">
    <property type="term" value="P:isopentenyl diphosphate biosynthetic process, methylerythritol 4-phosphate pathway"/>
    <property type="evidence" value="ECO:0007669"/>
    <property type="project" value="UniProtKB-UniRule"/>
</dbReference>
<evidence type="ECO:0000313" key="8">
    <source>
        <dbReference type="EMBL" id="MCP1676171.1"/>
    </source>
</evidence>
<dbReference type="PANTHER" id="PTHR32125:SF4">
    <property type="entry name" value="2-C-METHYL-D-ERYTHRITOL 4-PHOSPHATE CYTIDYLYLTRANSFERASE, CHLOROPLASTIC"/>
    <property type="match status" value="1"/>
</dbReference>
<dbReference type="InterPro" id="IPR018294">
    <property type="entry name" value="ISPD_synthase_CS"/>
</dbReference>
<dbReference type="EMBL" id="JALJXV010000008">
    <property type="protein sequence ID" value="MCP1676171.1"/>
    <property type="molecule type" value="Genomic_DNA"/>
</dbReference>
<feature type="site" description="Transition state stabilizer" evidence="7">
    <location>
        <position position="19"/>
    </location>
</feature>
<keyword evidence="9" id="KW-1185">Reference proteome</keyword>
<dbReference type="NCBIfam" id="TIGR00453">
    <property type="entry name" value="ispD"/>
    <property type="match status" value="1"/>
</dbReference>
<evidence type="ECO:0000256" key="7">
    <source>
        <dbReference type="HAMAP-Rule" id="MF_00108"/>
    </source>
</evidence>
<protein>
    <recommendedName>
        <fullName evidence="7">2-C-methyl-D-erythritol 4-phosphate cytidylyltransferase</fullName>
        <ecNumber evidence="7">2.7.7.60</ecNumber>
    </recommendedName>
    <alternativeName>
        <fullName evidence="7">4-diphosphocytidyl-2C-methyl-D-erythritol synthase</fullName>
    </alternativeName>
    <alternativeName>
        <fullName evidence="7">MEP cytidylyltransferase</fullName>
        <shortName evidence="7">MCT</shortName>
    </alternativeName>
</protein>
<evidence type="ECO:0000313" key="9">
    <source>
        <dbReference type="Proteomes" id="UP001205843"/>
    </source>
</evidence>
<dbReference type="RefSeq" id="WP_253481179.1">
    <property type="nucleotide sequence ID" value="NZ_JALJXV010000008.1"/>
</dbReference>
<evidence type="ECO:0000256" key="2">
    <source>
        <dbReference type="ARBA" id="ARBA00004787"/>
    </source>
</evidence>
<keyword evidence="6 7" id="KW-0414">Isoprene biosynthesis</keyword>
<dbReference type="Gene3D" id="3.90.550.10">
    <property type="entry name" value="Spore Coat Polysaccharide Biosynthesis Protein SpsA, Chain A"/>
    <property type="match status" value="1"/>
</dbReference>
<sequence>MTHADHVYAVVPAAGVGRRMGGPTPKQYLSLDGSPVIRWSLDALLVHPEVRGAVVAISPDDDWWSALNLGFDKPVDVVQGGAERAQSVLNALNWLHDLPTPPSWVLVHDAVRPCVSPDELTRLLAVARAADDGGLLASPVRDTLKRQNPGVERVSSTVDRTGLWHALTPQCFPLVRLRAALQEALGAGQQVTDEAQAMELAGYRPALVEGSRLNIKLTYPADLSLVECILQAQRDDSNT</sequence>
<dbReference type="HAMAP" id="MF_00108">
    <property type="entry name" value="IspD"/>
    <property type="match status" value="1"/>
</dbReference>
<dbReference type="EC" id="2.7.7.60" evidence="7"/>
<comment type="similarity">
    <text evidence="3 7">Belongs to the IspD/TarI cytidylyltransferase family. IspD subfamily.</text>
</comment>
<accession>A0AAE3G5D8</accession>
<feature type="site" description="Positions MEP for the nucleophilic attack" evidence="7">
    <location>
        <position position="160"/>
    </location>
</feature>
<dbReference type="InterPro" id="IPR050088">
    <property type="entry name" value="IspD/TarI_cytidylyltransf_bact"/>
</dbReference>
<dbReference type="Proteomes" id="UP001205843">
    <property type="component" value="Unassembled WGS sequence"/>
</dbReference>
<dbReference type="GO" id="GO:0050518">
    <property type="term" value="F:2-C-methyl-D-erythritol 4-phosphate cytidylyltransferase activity"/>
    <property type="evidence" value="ECO:0007669"/>
    <property type="project" value="UniProtKB-UniRule"/>
</dbReference>
<dbReference type="PROSITE" id="PS01295">
    <property type="entry name" value="ISPD"/>
    <property type="match status" value="1"/>
</dbReference>
<dbReference type="InterPro" id="IPR001228">
    <property type="entry name" value="IspD"/>
</dbReference>
<organism evidence="8 9">
    <name type="scientific">Natronocella acetinitrilica</name>
    <dbReference type="NCBI Taxonomy" id="414046"/>
    <lineage>
        <taxon>Bacteria</taxon>
        <taxon>Pseudomonadati</taxon>
        <taxon>Pseudomonadota</taxon>
        <taxon>Gammaproteobacteria</taxon>
        <taxon>Chromatiales</taxon>
        <taxon>Ectothiorhodospiraceae</taxon>
        <taxon>Natronocella</taxon>
    </lineage>
</organism>
<feature type="site" description="Transition state stabilizer" evidence="7">
    <location>
        <position position="26"/>
    </location>
</feature>
<evidence type="ECO:0000256" key="3">
    <source>
        <dbReference type="ARBA" id="ARBA00009789"/>
    </source>
</evidence>
<reference evidence="8" key="1">
    <citation type="submission" date="2022-03" db="EMBL/GenBank/DDBJ databases">
        <title>Genomic Encyclopedia of Type Strains, Phase III (KMG-III): the genomes of soil and plant-associated and newly described type strains.</title>
        <authorList>
            <person name="Whitman W."/>
        </authorList>
    </citation>
    <scope>NUCLEOTIDE SEQUENCE</scope>
    <source>
        <strain evidence="8">ANL 6-2</strain>
    </source>
</reference>
<proteinExistence type="inferred from homology"/>
<dbReference type="CDD" id="cd02516">
    <property type="entry name" value="CDP-ME_synthetase"/>
    <property type="match status" value="1"/>
</dbReference>
<comment type="pathway">
    <text evidence="2 7">Isoprenoid biosynthesis; isopentenyl diphosphate biosynthesis via DXP pathway; isopentenyl diphosphate from 1-deoxy-D-xylulose 5-phosphate: step 2/6.</text>
</comment>
<evidence type="ECO:0000256" key="6">
    <source>
        <dbReference type="ARBA" id="ARBA00023229"/>
    </source>
</evidence>
<keyword evidence="4 7" id="KW-0808">Transferase</keyword>